<dbReference type="Proteomes" id="UP000292423">
    <property type="component" value="Unassembled WGS sequence"/>
</dbReference>
<gene>
    <name evidence="1" type="ORF">EV700_2724</name>
</gene>
<dbReference type="OrthoDB" id="5416778at2"/>
<dbReference type="InterPro" id="IPR029058">
    <property type="entry name" value="AB_hydrolase_fold"/>
</dbReference>
<dbReference type="PANTHER" id="PTHR13617">
    <property type="entry name" value="PROTEIN ABHD18"/>
    <property type="match status" value="1"/>
</dbReference>
<protein>
    <submittedName>
        <fullName evidence="1">Uncharacterized protein DUF2048</fullName>
    </submittedName>
</protein>
<dbReference type="RefSeq" id="WP_130414731.1">
    <property type="nucleotide sequence ID" value="NZ_SHKX01000014.1"/>
</dbReference>
<evidence type="ECO:0000313" key="2">
    <source>
        <dbReference type="Proteomes" id="UP000292423"/>
    </source>
</evidence>
<comment type="caution">
    <text evidence="1">The sequence shown here is derived from an EMBL/GenBank/DDBJ whole genome shotgun (WGS) entry which is preliminary data.</text>
</comment>
<organism evidence="1 2">
    <name type="scientific">Fluviicoccus keumensis</name>
    <dbReference type="NCBI Taxonomy" id="1435465"/>
    <lineage>
        <taxon>Bacteria</taxon>
        <taxon>Pseudomonadati</taxon>
        <taxon>Pseudomonadota</taxon>
        <taxon>Gammaproteobacteria</taxon>
        <taxon>Moraxellales</taxon>
        <taxon>Moraxellaceae</taxon>
        <taxon>Fluviicoccus</taxon>
    </lineage>
</organism>
<dbReference type="Gene3D" id="3.40.50.1820">
    <property type="entry name" value="alpha/beta hydrolase"/>
    <property type="match status" value="1"/>
</dbReference>
<proteinExistence type="predicted"/>
<keyword evidence="2" id="KW-1185">Reference proteome</keyword>
<reference evidence="1 2" key="1">
    <citation type="submission" date="2019-02" db="EMBL/GenBank/DDBJ databases">
        <title>Genomic Encyclopedia of Type Strains, Phase IV (KMG-IV): sequencing the most valuable type-strain genomes for metagenomic binning, comparative biology and taxonomic classification.</title>
        <authorList>
            <person name="Goeker M."/>
        </authorList>
    </citation>
    <scope>NUCLEOTIDE SEQUENCE [LARGE SCALE GENOMIC DNA]</scope>
    <source>
        <strain evidence="1 2">DSM 105135</strain>
    </source>
</reference>
<sequence>MQQSTHWWNTLPDDYYRHTVPTHLDAKFPLKVHGSAAMDRVLRTGLAAMVSSALTPLLAFPEIRQRELDAVAFYGDLAALGDPSRVFLAPPDHPVVRQVSAPWTGYRPATPHHHGVFTSAYEPLNPAVRDSYLGHAANREVSFQHWTHPGGPRPTMIFIHGYFASPYWLNSLMFSLKWFYDQGLDIVLVTQPFHGARQPSPSPWSGFHFLAHGLCHANEAMLQSVFDVRTLMNHLYRTGVPAIGVSGLSLGGYITALLANADERLAFAIPNSPMVSPVDMLLEWTPSGALLRKMIPASGLGVADFRRLLAIHSPLTWQPVIDPHRLLVIGGAGDRFTAPRYVQLLHKHWTRSRMHWFPGNHVLHLQQRRYLRLMRDFIGQSLGDMVAQNPE</sequence>
<dbReference type="AlphaFoldDB" id="A0A4Q7YKT0"/>
<name>A0A4Q7YKT0_9GAMM</name>
<dbReference type="SUPFAM" id="SSF53474">
    <property type="entry name" value="alpha/beta-Hydrolases"/>
    <property type="match status" value="1"/>
</dbReference>
<evidence type="ECO:0000313" key="1">
    <source>
        <dbReference type="EMBL" id="RZU38147.1"/>
    </source>
</evidence>
<accession>A0A4Q7YKT0</accession>
<dbReference type="PANTHER" id="PTHR13617:SF14">
    <property type="entry name" value="PROTEIN ABHD18"/>
    <property type="match status" value="1"/>
</dbReference>
<dbReference type="EMBL" id="SHKX01000014">
    <property type="protein sequence ID" value="RZU38147.1"/>
    <property type="molecule type" value="Genomic_DNA"/>
</dbReference>